<feature type="region of interest" description="Disordered" evidence="1">
    <location>
        <begin position="68"/>
        <end position="87"/>
    </location>
</feature>
<comment type="caution">
    <text evidence="2">The sequence shown here is derived from an EMBL/GenBank/DDBJ whole genome shotgun (WGS) entry which is preliminary data.</text>
</comment>
<dbReference type="Gene3D" id="1.10.510.10">
    <property type="entry name" value="Transferase(Phosphotransferase) domain 1"/>
    <property type="match status" value="1"/>
</dbReference>
<proteinExistence type="predicted"/>
<accession>A0AAV2HGT1</accession>
<sequence>MDGLLHQGHTLEPDIIQEVYHKIQTLQTHRSCVVVFGETSVVTNQFVKCLLEEVNMGAHPSVHKFMEHSSEKDAKHGDEEVRRTYSMVHSPSKISRAKISHRRRRLPLEDSRESDPGNIPQESVNLLILPEMVDDDVMSDVESAPATAFVFLLDEVQAEIHQKVRFKQVISNFHQMCSRDNTFDPTAAMFVIHAENFPPETQFTSYVSERLQRIWPGVCDRQVHLETFSRNSEMESPYDSSNTLMDAFYSMVQETELRKIRQTYFWLKSAIPSATAYVRSLIGQCVRADGELEPYHGAASRRQERLMVGFTDGIQQLEEGVEKQTKKLKESMLQSLDTASDNVKKKLKGFKLRADKTTDGNSVGRGVQHGEIDLVILNSLLGELSKADEIRDIITATELELVNVIQTQFDLLGHEVGEIIRNAVCIERERASEFDESNVDSMEGKQPLWAHDQILISHSVLDILRSDKKATDGHGETGEQLGDHWSLNDRLHEDRATLDEELRATLDEELRATMDEELFMVTRVHHLTIRVKHCDEAINAVIEDYLARARAYVASAKYKIARILSDNVAVVEDLCSCRETFQEGKVHLIQVMEELEPIRYMLEEFGTNFMEDESSCSVNMSQGEIVLTPCSDLWGTHQDSVGELCTDGDRNYFKGLWCRSQRTSVAINNRQENVLLRIYSQEVGQKVLISEVAQLRCLESSFTASFFGVLGKLNSEQDEEVPVWNGQLSSPWPVLIFRGDLVPCRMFVSILDQSKSNDSRSGWPAADSRAEFVMAFIASLLTALDYIHKYGLVHMELTLDTVMVERTTGDVKLCHICKPRNSALPKDTSVVKAEPYICLAPRVLRGRVYDQRMTFTPSGSCSGNCCTRRNHRIANSGAGHWRPSLRDAVPRRCYRVISSDLGHLKGCLRYYQALYSLIEKT</sequence>
<feature type="compositionally biased region" description="Basic and acidic residues" evidence="1">
    <location>
        <begin position="106"/>
        <end position="115"/>
    </location>
</feature>
<name>A0AAV2HGT1_LYMST</name>
<dbReference type="PANTHER" id="PTHR26392:SF92">
    <property type="entry name" value="PROTEIN KINASE DOMAIN-CONTAINING PROTEIN"/>
    <property type="match status" value="1"/>
</dbReference>
<feature type="region of interest" description="Disordered" evidence="1">
    <location>
        <begin position="92"/>
        <end position="121"/>
    </location>
</feature>
<evidence type="ECO:0000256" key="1">
    <source>
        <dbReference type="SAM" id="MobiDB-lite"/>
    </source>
</evidence>
<dbReference type="PANTHER" id="PTHR26392">
    <property type="entry name" value="MITOGEN-ACTIVATED PROTEIN KINASE KINASE KINASE 7-RELATED"/>
    <property type="match status" value="1"/>
</dbReference>
<dbReference type="Proteomes" id="UP001497497">
    <property type="component" value="Unassembled WGS sequence"/>
</dbReference>
<feature type="compositionally biased region" description="Basic residues" evidence="1">
    <location>
        <begin position="95"/>
        <end position="105"/>
    </location>
</feature>
<dbReference type="SUPFAM" id="SSF56112">
    <property type="entry name" value="Protein kinase-like (PK-like)"/>
    <property type="match status" value="1"/>
</dbReference>
<evidence type="ECO:0008006" key="4">
    <source>
        <dbReference type="Google" id="ProtNLM"/>
    </source>
</evidence>
<dbReference type="InterPro" id="IPR011009">
    <property type="entry name" value="Kinase-like_dom_sf"/>
</dbReference>
<feature type="compositionally biased region" description="Basic and acidic residues" evidence="1">
    <location>
        <begin position="68"/>
        <end position="83"/>
    </location>
</feature>
<organism evidence="2 3">
    <name type="scientific">Lymnaea stagnalis</name>
    <name type="common">Great pond snail</name>
    <name type="synonym">Helix stagnalis</name>
    <dbReference type="NCBI Taxonomy" id="6523"/>
    <lineage>
        <taxon>Eukaryota</taxon>
        <taxon>Metazoa</taxon>
        <taxon>Spiralia</taxon>
        <taxon>Lophotrochozoa</taxon>
        <taxon>Mollusca</taxon>
        <taxon>Gastropoda</taxon>
        <taxon>Heterobranchia</taxon>
        <taxon>Euthyneura</taxon>
        <taxon>Panpulmonata</taxon>
        <taxon>Hygrophila</taxon>
        <taxon>Lymnaeoidea</taxon>
        <taxon>Lymnaeidae</taxon>
        <taxon>Lymnaea</taxon>
    </lineage>
</organism>
<dbReference type="EMBL" id="CAXITT010000135">
    <property type="protein sequence ID" value="CAL1533152.1"/>
    <property type="molecule type" value="Genomic_DNA"/>
</dbReference>
<evidence type="ECO:0000313" key="2">
    <source>
        <dbReference type="EMBL" id="CAL1533152.1"/>
    </source>
</evidence>
<keyword evidence="3" id="KW-1185">Reference proteome</keyword>
<protein>
    <recommendedName>
        <fullName evidence="4">Protein kinase domain-containing protein</fullName>
    </recommendedName>
</protein>
<reference evidence="2 3" key="1">
    <citation type="submission" date="2024-04" db="EMBL/GenBank/DDBJ databases">
        <authorList>
            <consortium name="Genoscope - CEA"/>
            <person name="William W."/>
        </authorList>
    </citation>
    <scope>NUCLEOTIDE SEQUENCE [LARGE SCALE GENOMIC DNA]</scope>
</reference>
<evidence type="ECO:0000313" key="3">
    <source>
        <dbReference type="Proteomes" id="UP001497497"/>
    </source>
</evidence>
<dbReference type="AlphaFoldDB" id="A0AAV2HGT1"/>
<gene>
    <name evidence="2" type="ORF">GSLYS_00007170001</name>
</gene>